<dbReference type="EMBL" id="CM056744">
    <property type="protein sequence ID" value="KAJ8667416.1"/>
    <property type="molecule type" value="Genomic_DNA"/>
</dbReference>
<name>A0ACC2N8M2_9HYME</name>
<keyword evidence="2" id="KW-1185">Reference proteome</keyword>
<sequence>MFMVASSVVLTVLVLNYHHRKPDNYEMPSWTKTIFLQWLPWILRMGRPGKKITRKTILISNQMKELELQERSSKSLLANVLDMDDDFRHINSAQPTSSYIRSVYGTPLTARPATVEETSASLPLSGTQRELHTILKELQFITGQMKKSDMESEVISDWKFAAMVVDRLCLWTFTIFTIVATVFVLFSAPHIIVQ</sequence>
<reference evidence="1" key="1">
    <citation type="submission" date="2023-04" db="EMBL/GenBank/DDBJ databases">
        <title>A chromosome-level genome assembly of the parasitoid wasp Eretmocerus hayati.</title>
        <authorList>
            <person name="Zhong Y."/>
            <person name="Liu S."/>
            <person name="Liu Y."/>
        </authorList>
    </citation>
    <scope>NUCLEOTIDE SEQUENCE</scope>
    <source>
        <strain evidence="1">ZJU_SS_LIU_2023</strain>
    </source>
</reference>
<dbReference type="Proteomes" id="UP001239111">
    <property type="component" value="Chromosome 4"/>
</dbReference>
<organism evidence="1 2">
    <name type="scientific">Eretmocerus hayati</name>
    <dbReference type="NCBI Taxonomy" id="131215"/>
    <lineage>
        <taxon>Eukaryota</taxon>
        <taxon>Metazoa</taxon>
        <taxon>Ecdysozoa</taxon>
        <taxon>Arthropoda</taxon>
        <taxon>Hexapoda</taxon>
        <taxon>Insecta</taxon>
        <taxon>Pterygota</taxon>
        <taxon>Neoptera</taxon>
        <taxon>Endopterygota</taxon>
        <taxon>Hymenoptera</taxon>
        <taxon>Apocrita</taxon>
        <taxon>Proctotrupomorpha</taxon>
        <taxon>Chalcidoidea</taxon>
        <taxon>Aphelinidae</taxon>
        <taxon>Aphelininae</taxon>
        <taxon>Eretmocerus</taxon>
    </lineage>
</organism>
<evidence type="ECO:0000313" key="2">
    <source>
        <dbReference type="Proteomes" id="UP001239111"/>
    </source>
</evidence>
<comment type="caution">
    <text evidence="1">The sequence shown here is derived from an EMBL/GenBank/DDBJ whole genome shotgun (WGS) entry which is preliminary data.</text>
</comment>
<proteinExistence type="predicted"/>
<accession>A0ACC2N8M2</accession>
<protein>
    <submittedName>
        <fullName evidence="1">Uncharacterized protein</fullName>
    </submittedName>
</protein>
<gene>
    <name evidence="1" type="ORF">QAD02_009079</name>
</gene>
<evidence type="ECO:0000313" key="1">
    <source>
        <dbReference type="EMBL" id="KAJ8667416.1"/>
    </source>
</evidence>